<organism evidence="1 2">
    <name type="scientific">Brachionus plicatilis</name>
    <name type="common">Marine rotifer</name>
    <name type="synonym">Brachionus muelleri</name>
    <dbReference type="NCBI Taxonomy" id="10195"/>
    <lineage>
        <taxon>Eukaryota</taxon>
        <taxon>Metazoa</taxon>
        <taxon>Spiralia</taxon>
        <taxon>Gnathifera</taxon>
        <taxon>Rotifera</taxon>
        <taxon>Eurotatoria</taxon>
        <taxon>Monogononta</taxon>
        <taxon>Pseudotrocha</taxon>
        <taxon>Ploima</taxon>
        <taxon>Brachionidae</taxon>
        <taxon>Brachionus</taxon>
    </lineage>
</organism>
<sequence length="84" mass="10120">MFYFNLSMDKYSSRLTTRIYKSKDPFCPFRTFPVKCIIENFREFALVYSINQCQKCIKNTFIIRDVCMVNTYVFGILLLKKNNF</sequence>
<evidence type="ECO:0000313" key="1">
    <source>
        <dbReference type="EMBL" id="RNA07007.1"/>
    </source>
</evidence>
<dbReference type="EMBL" id="REGN01007196">
    <property type="protein sequence ID" value="RNA07007.1"/>
    <property type="molecule type" value="Genomic_DNA"/>
</dbReference>
<name>A0A3M7Q6G5_BRAPC</name>
<keyword evidence="2" id="KW-1185">Reference proteome</keyword>
<protein>
    <submittedName>
        <fullName evidence="1">Uncharacterized protein</fullName>
    </submittedName>
</protein>
<comment type="caution">
    <text evidence="1">The sequence shown here is derived from an EMBL/GenBank/DDBJ whole genome shotgun (WGS) entry which is preliminary data.</text>
</comment>
<evidence type="ECO:0000313" key="2">
    <source>
        <dbReference type="Proteomes" id="UP000276133"/>
    </source>
</evidence>
<gene>
    <name evidence="1" type="ORF">BpHYR1_046623</name>
</gene>
<accession>A0A3M7Q6G5</accession>
<dbReference type="Proteomes" id="UP000276133">
    <property type="component" value="Unassembled WGS sequence"/>
</dbReference>
<reference evidence="1 2" key="1">
    <citation type="journal article" date="2018" name="Sci. Rep.">
        <title>Genomic signatures of local adaptation to the degree of environmental predictability in rotifers.</title>
        <authorList>
            <person name="Franch-Gras L."/>
            <person name="Hahn C."/>
            <person name="Garcia-Roger E.M."/>
            <person name="Carmona M.J."/>
            <person name="Serra M."/>
            <person name="Gomez A."/>
        </authorList>
    </citation>
    <scope>NUCLEOTIDE SEQUENCE [LARGE SCALE GENOMIC DNA]</scope>
    <source>
        <strain evidence="1">HYR1</strain>
    </source>
</reference>
<proteinExistence type="predicted"/>
<dbReference type="AlphaFoldDB" id="A0A3M7Q6G5"/>